<keyword evidence="6" id="KW-0732">Signal</keyword>
<dbReference type="GeneID" id="67014086"/>
<organism evidence="8 9">
    <name type="scientific">Alternaria atra</name>
    <dbReference type="NCBI Taxonomy" id="119953"/>
    <lineage>
        <taxon>Eukaryota</taxon>
        <taxon>Fungi</taxon>
        <taxon>Dikarya</taxon>
        <taxon>Ascomycota</taxon>
        <taxon>Pezizomycotina</taxon>
        <taxon>Dothideomycetes</taxon>
        <taxon>Pleosporomycetidae</taxon>
        <taxon>Pleosporales</taxon>
        <taxon>Pleosporineae</taxon>
        <taxon>Pleosporaceae</taxon>
        <taxon>Alternaria</taxon>
        <taxon>Alternaria sect. Ulocladioides</taxon>
    </lineage>
</organism>
<dbReference type="PANTHER" id="PTHR42973">
    <property type="entry name" value="BINDING OXIDOREDUCTASE, PUTATIVE (AFU_ORTHOLOGUE AFUA_1G17690)-RELATED"/>
    <property type="match status" value="1"/>
</dbReference>
<evidence type="ECO:0000259" key="7">
    <source>
        <dbReference type="PROSITE" id="PS51387"/>
    </source>
</evidence>
<feature type="domain" description="FAD-binding PCMH-type" evidence="7">
    <location>
        <begin position="146"/>
        <end position="325"/>
    </location>
</feature>
<reference evidence="8" key="1">
    <citation type="submission" date="2021-05" db="EMBL/GenBank/DDBJ databases">
        <authorList>
            <person name="Stam R."/>
        </authorList>
    </citation>
    <scope>NUCLEOTIDE SEQUENCE</scope>
    <source>
        <strain evidence="8">CS162</strain>
    </source>
</reference>
<dbReference type="InterPro" id="IPR036318">
    <property type="entry name" value="FAD-bd_PCMH-like_sf"/>
</dbReference>
<feature type="chain" id="PRO_5035254667" description="FAD-binding PCMH-type domain-containing protein" evidence="6">
    <location>
        <begin position="20"/>
        <end position="546"/>
    </location>
</feature>
<dbReference type="InterPro" id="IPR016169">
    <property type="entry name" value="FAD-bd_PCMH_sub2"/>
</dbReference>
<sequence>MGRSFSLFSSLFVAQAAFGYNFPYESIQLTELEVADKPDLAFGEGTGGSISSCKSYPGYDGWPSSMQWSALNVSLGGTLLKGIPPAAACYQGEYKDAAKCANVRRRQSDALFVKEDPLIPFGQWALANPCPVPAASATPPLSDCNLTSFPAYVVNATTVKDVQIAVNFARNHNIRLTIKNTGHDFLGRNTGGGALQIWVHRMKAFEYLPTFKVGHYSGQAARVGAALEQHEVYSYMGKADITLLAPGSSTVGAYGGYMQGGGFSYITSKYGLMADQVLALEVVTADGRFVHADPTENEDLFFAIRGGGPGNFGIVTSAIVKAYPSTTVARSDFTLQTGPVSNSDNATVQVSKETFWKGIEIYFSHNLRINDAQGIMWNYITTTGGTFTLSNQITKPGVTVQEMKKLMAPLINDLSDIGVPLSNPEPQFWNTYADFGSVPPSGGIQNSRLVSRLVPRSNFEDPKSQLFNNTMAAIRSFVEEGGYSFHSVDYAPTRETAGYPGSESAVSPHLRNAVMHMTGWDNIQYNADLSDDVWRSSHARLDSQYP</sequence>
<comment type="caution">
    <text evidence="8">The sequence shown here is derived from an EMBL/GenBank/DDBJ whole genome shotgun (WGS) entry which is preliminary data.</text>
</comment>
<dbReference type="InterPro" id="IPR006094">
    <property type="entry name" value="Oxid_FAD_bind_N"/>
</dbReference>
<proteinExistence type="inferred from homology"/>
<dbReference type="GO" id="GO:0071949">
    <property type="term" value="F:FAD binding"/>
    <property type="evidence" value="ECO:0007669"/>
    <property type="project" value="InterPro"/>
</dbReference>
<comment type="similarity">
    <text evidence="2">Belongs to the oxygen-dependent FAD-linked oxidoreductase family.</text>
</comment>
<dbReference type="OrthoDB" id="415825at2759"/>
<keyword evidence="3" id="KW-0285">Flavoprotein</keyword>
<dbReference type="RefSeq" id="XP_043166161.1">
    <property type="nucleotide sequence ID" value="XM_043310226.1"/>
</dbReference>
<comment type="cofactor">
    <cofactor evidence="1">
        <name>FAD</name>
        <dbReference type="ChEBI" id="CHEBI:57692"/>
    </cofactor>
</comment>
<protein>
    <recommendedName>
        <fullName evidence="7">FAD-binding PCMH-type domain-containing protein</fullName>
    </recommendedName>
</protein>
<dbReference type="InterPro" id="IPR050416">
    <property type="entry name" value="FAD-linked_Oxidoreductase"/>
</dbReference>
<dbReference type="Pfam" id="PF01565">
    <property type="entry name" value="FAD_binding_4"/>
    <property type="match status" value="1"/>
</dbReference>
<dbReference type="SUPFAM" id="SSF56176">
    <property type="entry name" value="FAD-binding/transporter-associated domain-like"/>
    <property type="match status" value="1"/>
</dbReference>
<keyword evidence="9" id="KW-1185">Reference proteome</keyword>
<evidence type="ECO:0000256" key="2">
    <source>
        <dbReference type="ARBA" id="ARBA00005466"/>
    </source>
</evidence>
<name>A0A8J2HXZ0_9PLEO</name>
<keyword evidence="5" id="KW-0560">Oxidoreductase</keyword>
<keyword evidence="4" id="KW-0274">FAD</keyword>
<dbReference type="GO" id="GO:0016491">
    <property type="term" value="F:oxidoreductase activity"/>
    <property type="evidence" value="ECO:0007669"/>
    <property type="project" value="UniProtKB-KW"/>
</dbReference>
<dbReference type="EMBL" id="CAJRGZ010000015">
    <property type="protein sequence ID" value="CAG5150305.1"/>
    <property type="molecule type" value="Genomic_DNA"/>
</dbReference>
<dbReference type="InterPro" id="IPR016166">
    <property type="entry name" value="FAD-bd_PCMH"/>
</dbReference>
<evidence type="ECO:0000256" key="6">
    <source>
        <dbReference type="SAM" id="SignalP"/>
    </source>
</evidence>
<dbReference type="Gene3D" id="3.30.465.10">
    <property type="match status" value="1"/>
</dbReference>
<dbReference type="Proteomes" id="UP000676310">
    <property type="component" value="Unassembled WGS sequence"/>
</dbReference>
<evidence type="ECO:0000313" key="9">
    <source>
        <dbReference type="Proteomes" id="UP000676310"/>
    </source>
</evidence>
<evidence type="ECO:0000256" key="3">
    <source>
        <dbReference type="ARBA" id="ARBA00022630"/>
    </source>
</evidence>
<accession>A0A8J2HXZ0</accession>
<dbReference type="AlphaFoldDB" id="A0A8J2HXZ0"/>
<evidence type="ECO:0000313" key="8">
    <source>
        <dbReference type="EMBL" id="CAG5150305.1"/>
    </source>
</evidence>
<dbReference type="PROSITE" id="PS51387">
    <property type="entry name" value="FAD_PCMH"/>
    <property type="match status" value="1"/>
</dbReference>
<evidence type="ECO:0000256" key="1">
    <source>
        <dbReference type="ARBA" id="ARBA00001974"/>
    </source>
</evidence>
<feature type="signal peptide" evidence="6">
    <location>
        <begin position="1"/>
        <end position="19"/>
    </location>
</feature>
<evidence type="ECO:0000256" key="4">
    <source>
        <dbReference type="ARBA" id="ARBA00022827"/>
    </source>
</evidence>
<dbReference type="PANTHER" id="PTHR42973:SF39">
    <property type="entry name" value="FAD-BINDING PCMH-TYPE DOMAIN-CONTAINING PROTEIN"/>
    <property type="match status" value="1"/>
</dbReference>
<evidence type="ECO:0000256" key="5">
    <source>
        <dbReference type="ARBA" id="ARBA00023002"/>
    </source>
</evidence>
<gene>
    <name evidence="8" type="ORF">ALTATR162_LOCUS2620</name>
</gene>